<keyword evidence="4" id="KW-0863">Zinc-finger</keyword>
<dbReference type="HOGENOM" id="CLU_135805_0_0_1"/>
<name>G0MDF3_CAEBE</name>
<evidence type="ECO:0000256" key="5">
    <source>
        <dbReference type="SAM" id="MobiDB-lite"/>
    </source>
</evidence>
<dbReference type="InParanoid" id="G0MDF3"/>
<dbReference type="AlphaFoldDB" id="G0MDF3"/>
<proteinExistence type="predicted"/>
<dbReference type="EMBL" id="GL379790">
    <property type="protein sequence ID" value="EGT49765.1"/>
    <property type="molecule type" value="Genomic_DNA"/>
</dbReference>
<evidence type="ECO:0000313" key="7">
    <source>
        <dbReference type="EMBL" id="EGT49765.1"/>
    </source>
</evidence>
<keyword evidence="1" id="KW-0805">Transcription regulation</keyword>
<feature type="region of interest" description="Disordered" evidence="5">
    <location>
        <begin position="1"/>
        <end position="29"/>
    </location>
</feature>
<feature type="compositionally biased region" description="Pro residues" evidence="5">
    <location>
        <begin position="1"/>
        <end position="28"/>
    </location>
</feature>
<evidence type="ECO:0000256" key="4">
    <source>
        <dbReference type="PROSITE-ProRule" id="PRU00094"/>
    </source>
</evidence>
<evidence type="ECO:0000259" key="6">
    <source>
        <dbReference type="PROSITE" id="PS50114"/>
    </source>
</evidence>
<protein>
    <recommendedName>
        <fullName evidence="6">GATA-type domain-containing protein</fullName>
    </recommendedName>
</protein>
<dbReference type="SMART" id="SM00401">
    <property type="entry name" value="ZnF_GATA"/>
    <property type="match status" value="1"/>
</dbReference>
<dbReference type="CDD" id="cd00202">
    <property type="entry name" value="ZnF_GATA"/>
    <property type="match status" value="1"/>
</dbReference>
<dbReference type="GO" id="GO:0006355">
    <property type="term" value="P:regulation of DNA-templated transcription"/>
    <property type="evidence" value="ECO:0007669"/>
    <property type="project" value="InterPro"/>
</dbReference>
<dbReference type="GO" id="GO:0008270">
    <property type="term" value="F:zinc ion binding"/>
    <property type="evidence" value="ECO:0007669"/>
    <property type="project" value="UniProtKB-KW"/>
</dbReference>
<organism evidence="8">
    <name type="scientific">Caenorhabditis brenneri</name>
    <name type="common">Nematode worm</name>
    <dbReference type="NCBI Taxonomy" id="135651"/>
    <lineage>
        <taxon>Eukaryota</taxon>
        <taxon>Metazoa</taxon>
        <taxon>Ecdysozoa</taxon>
        <taxon>Nematoda</taxon>
        <taxon>Chromadorea</taxon>
        <taxon>Rhabditida</taxon>
        <taxon>Rhabditina</taxon>
        <taxon>Rhabditomorpha</taxon>
        <taxon>Rhabditoidea</taxon>
        <taxon>Rhabditidae</taxon>
        <taxon>Peloderinae</taxon>
        <taxon>Caenorhabditis</taxon>
    </lineage>
</organism>
<dbReference type="InterPro" id="IPR000679">
    <property type="entry name" value="Znf_GATA"/>
</dbReference>
<dbReference type="PROSITE" id="PS50114">
    <property type="entry name" value="GATA_ZN_FINGER_2"/>
    <property type="match status" value="1"/>
</dbReference>
<dbReference type="OrthoDB" id="5874193at2759"/>
<evidence type="ECO:0000256" key="1">
    <source>
        <dbReference type="ARBA" id="ARBA00023015"/>
    </source>
</evidence>
<gene>
    <name evidence="7" type="ORF">CAEBREN_14847</name>
</gene>
<keyword evidence="2" id="KW-0804">Transcription</keyword>
<evidence type="ECO:0000313" key="8">
    <source>
        <dbReference type="Proteomes" id="UP000008068"/>
    </source>
</evidence>
<keyword evidence="8" id="KW-1185">Reference proteome</keyword>
<keyword evidence="4" id="KW-0479">Metal-binding</keyword>
<reference evidence="8" key="1">
    <citation type="submission" date="2011-07" db="EMBL/GenBank/DDBJ databases">
        <authorList>
            <consortium name="Caenorhabditis brenneri Sequencing and Analysis Consortium"/>
            <person name="Wilson R.K."/>
        </authorList>
    </citation>
    <scope>NUCLEOTIDE SEQUENCE [LARGE SCALE GENOMIC DNA]</scope>
    <source>
        <strain evidence="8">PB2801</strain>
    </source>
</reference>
<sequence>MPPPIPAAPSTPAPPAPEVKSEPAPPTVPRIKKELIEDVPRTCSNCQTTGSSNWRNVNSKDNIMCHKCFIYRKVNKKDRPTSKPVMKEVKKEMKTIKTE</sequence>
<dbReference type="InterPro" id="IPR013088">
    <property type="entry name" value="Znf_NHR/GATA"/>
</dbReference>
<keyword evidence="4" id="KW-0862">Zinc</keyword>
<dbReference type="SUPFAM" id="SSF57716">
    <property type="entry name" value="Glucocorticoid receptor-like (DNA-binding domain)"/>
    <property type="match status" value="1"/>
</dbReference>
<dbReference type="Gene3D" id="3.30.50.10">
    <property type="entry name" value="Erythroid Transcription Factor GATA-1, subunit A"/>
    <property type="match status" value="1"/>
</dbReference>
<evidence type="ECO:0000256" key="3">
    <source>
        <dbReference type="ARBA" id="ARBA00023242"/>
    </source>
</evidence>
<keyword evidence="3" id="KW-0539">Nucleus</keyword>
<feature type="domain" description="GATA-type" evidence="6">
    <location>
        <begin position="37"/>
        <end position="92"/>
    </location>
</feature>
<dbReference type="Pfam" id="PF00320">
    <property type="entry name" value="GATA"/>
    <property type="match status" value="1"/>
</dbReference>
<accession>G0MDF3</accession>
<evidence type="ECO:0000256" key="2">
    <source>
        <dbReference type="ARBA" id="ARBA00023163"/>
    </source>
</evidence>
<feature type="region of interest" description="Disordered" evidence="5">
    <location>
        <begin position="79"/>
        <end position="99"/>
    </location>
</feature>
<dbReference type="Proteomes" id="UP000008068">
    <property type="component" value="Unassembled WGS sequence"/>
</dbReference>
<dbReference type="GO" id="GO:0043565">
    <property type="term" value="F:sequence-specific DNA binding"/>
    <property type="evidence" value="ECO:0007669"/>
    <property type="project" value="InterPro"/>
</dbReference>